<dbReference type="InterPro" id="IPR006597">
    <property type="entry name" value="Sel1-like"/>
</dbReference>
<keyword evidence="3" id="KW-1185">Reference proteome</keyword>
<dbReference type="PANTHER" id="PTHR45011">
    <property type="entry name" value="DAP3-BINDING CELL DEATH ENHANCER 1"/>
    <property type="match status" value="1"/>
</dbReference>
<protein>
    <submittedName>
        <fullName evidence="2">Sel1 repeat family protein</fullName>
    </submittedName>
</protein>
<dbReference type="EMBL" id="JAQSDF010000095">
    <property type="protein sequence ID" value="MDI1232505.1"/>
    <property type="molecule type" value="Genomic_DNA"/>
</dbReference>
<evidence type="ECO:0000256" key="1">
    <source>
        <dbReference type="SAM" id="SignalP"/>
    </source>
</evidence>
<dbReference type="SMART" id="SM00671">
    <property type="entry name" value="SEL1"/>
    <property type="match status" value="2"/>
</dbReference>
<evidence type="ECO:0000313" key="2">
    <source>
        <dbReference type="EMBL" id="MDI1232505.1"/>
    </source>
</evidence>
<organism evidence="2 3">
    <name type="scientific">Candidatus Methylobacter titanis</name>
    <dbReference type="NCBI Taxonomy" id="3053457"/>
    <lineage>
        <taxon>Bacteria</taxon>
        <taxon>Pseudomonadati</taxon>
        <taxon>Pseudomonadota</taxon>
        <taxon>Gammaproteobacteria</taxon>
        <taxon>Methylococcales</taxon>
        <taxon>Methylococcaceae</taxon>
        <taxon>Methylobacter</taxon>
    </lineage>
</organism>
<dbReference type="InterPro" id="IPR011990">
    <property type="entry name" value="TPR-like_helical_dom_sf"/>
</dbReference>
<name>A0AA43Q6G2_9GAMM</name>
<dbReference type="Proteomes" id="UP001160519">
    <property type="component" value="Unassembled WGS sequence"/>
</dbReference>
<keyword evidence="1" id="KW-0732">Signal</keyword>
<dbReference type="AlphaFoldDB" id="A0AA43Q6G2"/>
<dbReference type="Gene3D" id="1.25.40.10">
    <property type="entry name" value="Tetratricopeptide repeat domain"/>
    <property type="match status" value="1"/>
</dbReference>
<dbReference type="InterPro" id="IPR052748">
    <property type="entry name" value="ISR_Activator"/>
</dbReference>
<gene>
    <name evidence="2" type="ORF">PSU93_15320</name>
</gene>
<proteinExistence type="predicted"/>
<dbReference type="PANTHER" id="PTHR45011:SF1">
    <property type="entry name" value="DAP3-BINDING CELL DEATH ENHANCER 1"/>
    <property type="match status" value="1"/>
</dbReference>
<dbReference type="Pfam" id="PF08238">
    <property type="entry name" value="Sel1"/>
    <property type="match status" value="2"/>
</dbReference>
<dbReference type="SUPFAM" id="SSF81901">
    <property type="entry name" value="HCP-like"/>
    <property type="match status" value="1"/>
</dbReference>
<sequence length="139" mass="14875">MFKLIMLALLLLLGPGVQAEQQALQDDVRQAAMQGHAMAQAKLGAMYLLGRNGVEIDEQKAAEWMLKSANQGVIEAEVVMAALYDRSIGVKNDVKMATAWYQKAAAQGHGPSLAILGKNAAAKGAISFNYQAMRLTASK</sequence>
<evidence type="ECO:0000313" key="3">
    <source>
        <dbReference type="Proteomes" id="UP001160519"/>
    </source>
</evidence>
<feature type="chain" id="PRO_5041382080" evidence="1">
    <location>
        <begin position="20"/>
        <end position="139"/>
    </location>
</feature>
<feature type="signal peptide" evidence="1">
    <location>
        <begin position="1"/>
        <end position="19"/>
    </location>
</feature>
<accession>A0AA43Q6G2</accession>
<reference evidence="2" key="1">
    <citation type="submission" date="2023-01" db="EMBL/GenBank/DDBJ databases">
        <title>Biogeochemical cycle of methane in antarctic sediments.</title>
        <authorList>
            <person name="Roldan D.M."/>
            <person name="Menes R.J."/>
        </authorList>
    </citation>
    <scope>NUCLEOTIDE SEQUENCE [LARGE SCALE GENOMIC DNA]</scope>
    <source>
        <strain evidence="2">K-2018 MAG008</strain>
    </source>
</reference>
<comment type="caution">
    <text evidence="2">The sequence shown here is derived from an EMBL/GenBank/DDBJ whole genome shotgun (WGS) entry which is preliminary data.</text>
</comment>